<accession>A0A2V3ZHW3</accession>
<proteinExistence type="predicted"/>
<sequence>MLPAAAGRGKRFLSVFLLSHGFGGKPVQCRLFLSGLHPVLTVDRFLLDFHREHYHAVRGQAPV</sequence>
<protein>
    <submittedName>
        <fullName evidence="1">Uncharacterized protein</fullName>
    </submittedName>
</protein>
<reference evidence="2" key="1">
    <citation type="submission" date="2018-05" db="EMBL/GenBank/DDBJ databases">
        <authorList>
            <person name="Lu D."/>
        </authorList>
    </citation>
    <scope>NUCLEOTIDE SEQUENCE [LARGE SCALE GENOMIC DNA]</scope>
    <source>
        <strain evidence="2">F01</strain>
    </source>
</reference>
<comment type="caution">
    <text evidence="1">The sequence shown here is derived from an EMBL/GenBank/DDBJ whole genome shotgun (WGS) entry which is preliminary data.</text>
</comment>
<dbReference type="EMBL" id="QFWX01000006">
    <property type="protein sequence ID" value="PXX89680.1"/>
    <property type="molecule type" value="Genomic_DNA"/>
</dbReference>
<dbReference type="AlphaFoldDB" id="A0A2V3ZHW3"/>
<organism evidence="1 2">
    <name type="scientific">Marinobacter vulgaris</name>
    <dbReference type="NCBI Taxonomy" id="1928331"/>
    <lineage>
        <taxon>Bacteria</taxon>
        <taxon>Pseudomonadati</taxon>
        <taxon>Pseudomonadota</taxon>
        <taxon>Gammaproteobacteria</taxon>
        <taxon>Pseudomonadales</taxon>
        <taxon>Marinobacteraceae</taxon>
        <taxon>Marinobacter</taxon>
    </lineage>
</organism>
<reference evidence="1 2" key="2">
    <citation type="submission" date="2018-06" db="EMBL/GenBank/DDBJ databases">
        <title>Marinobactersediminissp. nov, a moderately halophilic bacterium isolated from marine solar saltern.</title>
        <authorList>
            <person name="Zhang Y."/>
        </authorList>
    </citation>
    <scope>NUCLEOTIDE SEQUENCE [LARGE SCALE GENOMIC DNA]</scope>
    <source>
        <strain evidence="1 2">F01</strain>
    </source>
</reference>
<gene>
    <name evidence="1" type="ORF">DIT71_14285</name>
</gene>
<name>A0A2V3ZHW3_9GAMM</name>
<evidence type="ECO:0000313" key="1">
    <source>
        <dbReference type="EMBL" id="PXX89680.1"/>
    </source>
</evidence>
<keyword evidence="2" id="KW-1185">Reference proteome</keyword>
<evidence type="ECO:0000313" key="2">
    <source>
        <dbReference type="Proteomes" id="UP000253987"/>
    </source>
</evidence>
<dbReference type="OrthoDB" id="9853755at2"/>
<dbReference type="Proteomes" id="UP000253987">
    <property type="component" value="Unassembled WGS sequence"/>
</dbReference>